<dbReference type="Pfam" id="PF07676">
    <property type="entry name" value="PD40"/>
    <property type="match status" value="3"/>
</dbReference>
<feature type="transmembrane region" description="Helical" evidence="2">
    <location>
        <begin position="29"/>
        <end position="48"/>
    </location>
</feature>
<evidence type="ECO:0000313" key="4">
    <source>
        <dbReference type="Proteomes" id="UP000256388"/>
    </source>
</evidence>
<keyword evidence="2" id="KW-0812">Transmembrane</keyword>
<organism evidence="3 4">
    <name type="scientific">Pelolinea submarina</name>
    <dbReference type="NCBI Taxonomy" id="913107"/>
    <lineage>
        <taxon>Bacteria</taxon>
        <taxon>Bacillati</taxon>
        <taxon>Chloroflexota</taxon>
        <taxon>Anaerolineae</taxon>
        <taxon>Anaerolineales</taxon>
        <taxon>Anaerolineaceae</taxon>
        <taxon>Pelolinea</taxon>
    </lineage>
</organism>
<keyword evidence="2" id="KW-0472">Membrane</keyword>
<evidence type="ECO:0000256" key="1">
    <source>
        <dbReference type="ARBA" id="ARBA00009820"/>
    </source>
</evidence>
<keyword evidence="4" id="KW-1185">Reference proteome</keyword>
<evidence type="ECO:0000313" key="3">
    <source>
        <dbReference type="EMBL" id="REG10511.1"/>
    </source>
</evidence>
<comment type="similarity">
    <text evidence="1">Belongs to the TolB family.</text>
</comment>
<dbReference type="PANTHER" id="PTHR36842:SF1">
    <property type="entry name" value="PROTEIN TOLB"/>
    <property type="match status" value="1"/>
</dbReference>
<dbReference type="InterPro" id="IPR011042">
    <property type="entry name" value="6-blade_b-propeller_TolB-like"/>
</dbReference>
<name>A0A3E0AFT6_9CHLR</name>
<proteinExistence type="inferred from homology"/>
<evidence type="ECO:0000256" key="2">
    <source>
        <dbReference type="SAM" id="Phobius"/>
    </source>
</evidence>
<dbReference type="InterPro" id="IPR011659">
    <property type="entry name" value="WD40"/>
</dbReference>
<dbReference type="PANTHER" id="PTHR36842">
    <property type="entry name" value="PROTEIN TOLB HOMOLOG"/>
    <property type="match status" value="1"/>
</dbReference>
<dbReference type="EMBL" id="QUMS01000001">
    <property type="protein sequence ID" value="REG10511.1"/>
    <property type="molecule type" value="Genomic_DNA"/>
</dbReference>
<sequence>MKKCWNPFCRKPIKEDAEYCVYCRAWQRLPIVILGVLVPLLSIIILVFKFPQGCIPGPIATSTPTTSITVVTKTTIIDETIEIVNTPTPKIIITPTSSSKEEKALNGKIVFTCQVDKTIGHDQICIINADGSGKKQLTNNLNSENYYPSLYGKGSKVIFSSSMNGGYELFSVDTDGKNLKQLTSNHGEFYSSDVSPDGKYILATRHQNGKNYISLLRIDGSFIGDLNSYYDCKEPVWSPDGSEILFAANTESKGIQFYTMDKDGNNVRKISNLSYLTGRSDWGPNGQMASFSGEYKKQNRELFLFDEKGAVDYLTNGGDNLAPSFSPDGSWIAFTSYRDNFGDPDGCEIYLMRLSDGYVKRVTDNDYCDYQPRWGD</sequence>
<dbReference type="Gene3D" id="2.120.10.30">
    <property type="entry name" value="TolB, C-terminal domain"/>
    <property type="match status" value="2"/>
</dbReference>
<keyword evidence="2" id="KW-1133">Transmembrane helix</keyword>
<dbReference type="AlphaFoldDB" id="A0A3E0AFT6"/>
<reference evidence="3 4" key="1">
    <citation type="submission" date="2018-08" db="EMBL/GenBank/DDBJ databases">
        <title>Genomic Encyclopedia of Type Strains, Phase IV (KMG-IV): sequencing the most valuable type-strain genomes for metagenomic binning, comparative biology and taxonomic classification.</title>
        <authorList>
            <person name="Goeker M."/>
        </authorList>
    </citation>
    <scope>NUCLEOTIDE SEQUENCE [LARGE SCALE GENOMIC DNA]</scope>
    <source>
        <strain evidence="3 4">DSM 23923</strain>
    </source>
</reference>
<protein>
    <submittedName>
        <fullName evidence="3">WD40 repeat protein</fullName>
    </submittedName>
</protein>
<comment type="caution">
    <text evidence="3">The sequence shown here is derived from an EMBL/GenBank/DDBJ whole genome shotgun (WGS) entry which is preliminary data.</text>
</comment>
<gene>
    <name evidence="3" type="ORF">DFR64_0370</name>
</gene>
<accession>A0A3E0AFT6</accession>
<dbReference type="SUPFAM" id="SSF50960">
    <property type="entry name" value="TolB, C-terminal domain"/>
    <property type="match status" value="1"/>
</dbReference>
<dbReference type="Proteomes" id="UP000256388">
    <property type="component" value="Unassembled WGS sequence"/>
</dbReference>